<evidence type="ECO:0000256" key="1">
    <source>
        <dbReference type="SAM" id="MobiDB-lite"/>
    </source>
</evidence>
<protein>
    <submittedName>
        <fullName evidence="2">Uncharacterized protein</fullName>
    </submittedName>
</protein>
<sequence length="271" mass="30490">MSGLSTDGMEPENVNNIENKINDDVKSFLLKRSDHDLPRYTARIRTYLDVKRKRQRANEARRNTENEKTKKKTETESKEDTAFLSNDDDRVSRSRRDKEERARPVSRGQEPADRCCRRRRRRRSVEGADDLAAAVAESVAVAVVVGAAAAAVVAAVAAAGADEAVDEEDARTAAVDVVVKPGCYPLVMSGLNSSGMEPEEPNSKEKKINDEVISFLLKRSEHDIPQYSARIKTYLDVKRRRQRANEARRNTENEKSKKKTEDTKDVNAEDK</sequence>
<gene>
    <name evidence="2" type="ORF">PIBRA_LOCUS1246</name>
</gene>
<accession>A0A9P0X0F9</accession>
<feature type="region of interest" description="Disordered" evidence="1">
    <location>
        <begin position="30"/>
        <end position="121"/>
    </location>
</feature>
<dbReference type="EMBL" id="CALOZG010000001">
    <property type="protein sequence ID" value="CAH3933914.1"/>
    <property type="molecule type" value="Genomic_DNA"/>
</dbReference>
<reference evidence="2" key="1">
    <citation type="submission" date="2022-05" db="EMBL/GenBank/DDBJ databases">
        <authorList>
            <person name="Okamura Y."/>
        </authorList>
    </citation>
    <scope>NUCLEOTIDE SEQUENCE</scope>
</reference>
<proteinExistence type="predicted"/>
<organism evidence="2 3">
    <name type="scientific">Pieris brassicae</name>
    <name type="common">White butterfly</name>
    <name type="synonym">Large white butterfly</name>
    <dbReference type="NCBI Taxonomy" id="7116"/>
    <lineage>
        <taxon>Eukaryota</taxon>
        <taxon>Metazoa</taxon>
        <taxon>Ecdysozoa</taxon>
        <taxon>Arthropoda</taxon>
        <taxon>Hexapoda</taxon>
        <taxon>Insecta</taxon>
        <taxon>Pterygota</taxon>
        <taxon>Neoptera</taxon>
        <taxon>Endopterygota</taxon>
        <taxon>Lepidoptera</taxon>
        <taxon>Glossata</taxon>
        <taxon>Ditrysia</taxon>
        <taxon>Papilionoidea</taxon>
        <taxon>Pieridae</taxon>
        <taxon>Pierinae</taxon>
        <taxon>Pieris</taxon>
    </lineage>
</organism>
<dbReference type="Proteomes" id="UP001152562">
    <property type="component" value="Unassembled WGS sequence"/>
</dbReference>
<evidence type="ECO:0000313" key="3">
    <source>
        <dbReference type="Proteomes" id="UP001152562"/>
    </source>
</evidence>
<name>A0A9P0X0F9_PIEBR</name>
<comment type="caution">
    <text evidence="2">The sequence shown here is derived from an EMBL/GenBank/DDBJ whole genome shotgun (WGS) entry which is preliminary data.</text>
</comment>
<keyword evidence="3" id="KW-1185">Reference proteome</keyword>
<feature type="compositionally biased region" description="Basic and acidic residues" evidence="1">
    <location>
        <begin position="46"/>
        <end position="103"/>
    </location>
</feature>
<evidence type="ECO:0000313" key="2">
    <source>
        <dbReference type="EMBL" id="CAH3933914.1"/>
    </source>
</evidence>
<feature type="region of interest" description="Disordered" evidence="1">
    <location>
        <begin position="238"/>
        <end position="271"/>
    </location>
</feature>
<dbReference type="AlphaFoldDB" id="A0A9P0X0F9"/>